<feature type="transmembrane region" description="Helical" evidence="1">
    <location>
        <begin position="117"/>
        <end position="145"/>
    </location>
</feature>
<accession>A0ABD5MM07</accession>
<name>A0ABD5MM07_9EURY</name>
<feature type="transmembrane region" description="Helical" evidence="1">
    <location>
        <begin position="78"/>
        <end position="97"/>
    </location>
</feature>
<reference evidence="2" key="1">
    <citation type="submission" date="2024-09" db="EMBL/GenBank/DDBJ databases">
        <authorList>
            <person name="Sun Q."/>
        </authorList>
    </citation>
    <scope>NUCLEOTIDE SEQUENCE [LARGE SCALE GENOMIC DNA]</scope>
    <source>
        <strain evidence="2">JCM 31273</strain>
    </source>
</reference>
<dbReference type="AlphaFoldDB" id="A0ABD5MM07"/>
<comment type="caution">
    <text evidence="2">The sequence shown here is derived from an EMBL/GenBank/DDBJ whole genome shotgun (WGS) entry which is preliminary data.</text>
</comment>
<keyword evidence="1" id="KW-0812">Transmembrane</keyword>
<keyword evidence="1" id="KW-1133">Transmembrane helix</keyword>
<evidence type="ECO:0000256" key="1">
    <source>
        <dbReference type="SAM" id="Phobius"/>
    </source>
</evidence>
<proteinExistence type="predicted"/>
<keyword evidence="3" id="KW-1185">Reference proteome</keyword>
<dbReference type="GeneID" id="67209790"/>
<evidence type="ECO:0008006" key="4">
    <source>
        <dbReference type="Google" id="ProtNLM"/>
    </source>
</evidence>
<organism evidence="2 3">
    <name type="scientific">Halobaculum roseum</name>
    <dbReference type="NCBI Taxonomy" id="2175149"/>
    <lineage>
        <taxon>Archaea</taxon>
        <taxon>Methanobacteriati</taxon>
        <taxon>Methanobacteriota</taxon>
        <taxon>Stenosarchaea group</taxon>
        <taxon>Halobacteria</taxon>
        <taxon>Halobacteriales</taxon>
        <taxon>Haloferacaceae</taxon>
        <taxon>Halobaculum</taxon>
    </lineage>
</organism>
<dbReference type="RefSeq" id="WP_222922500.1">
    <property type="nucleotide sequence ID" value="NZ_CP082286.1"/>
</dbReference>
<evidence type="ECO:0000313" key="3">
    <source>
        <dbReference type="Proteomes" id="UP001589595"/>
    </source>
</evidence>
<keyword evidence="1" id="KW-0472">Membrane</keyword>
<dbReference type="Proteomes" id="UP001589595">
    <property type="component" value="Unassembled WGS sequence"/>
</dbReference>
<gene>
    <name evidence="2" type="ORF">ACFFOL_09370</name>
</gene>
<feature type="transmembrane region" description="Helical" evidence="1">
    <location>
        <begin position="12"/>
        <end position="37"/>
    </location>
</feature>
<dbReference type="EMBL" id="JBHMAJ010000006">
    <property type="protein sequence ID" value="MFB9824373.1"/>
    <property type="molecule type" value="Genomic_DNA"/>
</dbReference>
<evidence type="ECO:0000313" key="2">
    <source>
        <dbReference type="EMBL" id="MFB9824373.1"/>
    </source>
</evidence>
<protein>
    <recommendedName>
        <fullName evidence="4">Metal-dependent hydrolase</fullName>
    </recommendedName>
</protein>
<sequence>MTDRQIHIASVVPLAFVAVAFGYHPLVAVPLLAGVLLPDVDAIAERFHRSWVCHTLLIPSTAYVLLDRLGVLTSASTVAINFVTLGMAAHLVADFVYPREMTHAGAGWPVRPVVVSSPWGLLWLGIAWTAQWFGYVAPVFVPWLVGYGA</sequence>